<accession>A0A162LC70</accession>
<feature type="compositionally biased region" description="Acidic residues" evidence="1">
    <location>
        <begin position="95"/>
        <end position="107"/>
    </location>
</feature>
<keyword evidence="2" id="KW-1133">Transmembrane helix</keyword>
<evidence type="ECO:0000256" key="2">
    <source>
        <dbReference type="SAM" id="Phobius"/>
    </source>
</evidence>
<dbReference type="AlphaFoldDB" id="A0A162LC70"/>
<dbReference type="OrthoDB" id="2603at2759"/>
<keyword evidence="2" id="KW-0472">Membrane</keyword>
<name>A0A162LC70_9HYPO</name>
<evidence type="ECO:0000313" key="4">
    <source>
        <dbReference type="Proteomes" id="UP000076874"/>
    </source>
</evidence>
<organism evidence="3 4">
    <name type="scientific">Niveomyces insectorum RCEF 264</name>
    <dbReference type="NCBI Taxonomy" id="1081102"/>
    <lineage>
        <taxon>Eukaryota</taxon>
        <taxon>Fungi</taxon>
        <taxon>Dikarya</taxon>
        <taxon>Ascomycota</taxon>
        <taxon>Pezizomycotina</taxon>
        <taxon>Sordariomycetes</taxon>
        <taxon>Hypocreomycetidae</taxon>
        <taxon>Hypocreales</taxon>
        <taxon>Cordycipitaceae</taxon>
        <taxon>Niveomyces</taxon>
    </lineage>
</organism>
<reference evidence="3 4" key="1">
    <citation type="journal article" date="2016" name="Genome Biol. Evol.">
        <title>Divergent and convergent evolution of fungal pathogenicity.</title>
        <authorList>
            <person name="Shang Y."/>
            <person name="Xiao G."/>
            <person name="Zheng P."/>
            <person name="Cen K."/>
            <person name="Zhan S."/>
            <person name="Wang C."/>
        </authorList>
    </citation>
    <scope>NUCLEOTIDE SEQUENCE [LARGE SCALE GENOMIC DNA]</scope>
    <source>
        <strain evidence="3 4">RCEF 264</strain>
    </source>
</reference>
<feature type="compositionally biased region" description="Polar residues" evidence="1">
    <location>
        <begin position="54"/>
        <end position="64"/>
    </location>
</feature>
<feature type="transmembrane region" description="Helical" evidence="2">
    <location>
        <begin position="184"/>
        <end position="207"/>
    </location>
</feature>
<gene>
    <name evidence="3" type="ORF">SPI_00709</name>
</gene>
<keyword evidence="2" id="KW-0812">Transmembrane</keyword>
<evidence type="ECO:0008006" key="5">
    <source>
        <dbReference type="Google" id="ProtNLM"/>
    </source>
</evidence>
<feature type="region of interest" description="Disordered" evidence="1">
    <location>
        <begin position="271"/>
        <end position="346"/>
    </location>
</feature>
<dbReference type="Proteomes" id="UP000076874">
    <property type="component" value="Unassembled WGS sequence"/>
</dbReference>
<sequence length="521" mass="55783">MSSSREHHLPGRIAHAATVSGPFSFLNPTTRYVAVPAKSPQGVDGRGTPKSKADSNGQPRSTATPAGGGEGIAVDSERANNRSASSGDGGSNGEGDGDTIQGDDTEETSPPARPLSPFLEGVYHVWRSRDNRKGRHAVLFTRDFLAGKAAAGAGTVRLPPPSNSLRGVLHCLWKMAVRYPVWDISYNVAVIFTLGSVVWIINAFFVWLPLEAPSANFPNEETTGGGVSALVGATIFEVGAILGMLEAVNENRAECFGWALEEALESGSLSLQPNPAGCQHSHAHRRGLFSQQPRPRLRGPSHTRNDGGGMTITEKETGRGTDAAGAPNQTTIPASRNASPSAAAIGSDARSGARQWSWWPSWNELRTVYVWEMGFWACATQMAGATIFWISGFTGLPPITNRLSVAAYDGIFWVPQVVGGTGFIVSSTLFMLETQHAWYVPAPHMLGWHIGFWNLVGGIGFTLCGAFGFAAGSSANMQYASTLSTFIGSWAFLIGSVIQWYESLDKYPVQIEKSSPERKQQ</sequence>
<evidence type="ECO:0000256" key="1">
    <source>
        <dbReference type="SAM" id="MobiDB-lite"/>
    </source>
</evidence>
<evidence type="ECO:0000313" key="3">
    <source>
        <dbReference type="EMBL" id="OAA68514.1"/>
    </source>
</evidence>
<feature type="transmembrane region" description="Helical" evidence="2">
    <location>
        <begin position="479"/>
        <end position="501"/>
    </location>
</feature>
<feature type="transmembrane region" description="Helical" evidence="2">
    <location>
        <begin position="410"/>
        <end position="432"/>
    </location>
</feature>
<protein>
    <recommendedName>
        <fullName evidence="5">Integral membrane protein</fullName>
    </recommendedName>
</protein>
<dbReference type="EMBL" id="AZHD01000001">
    <property type="protein sequence ID" value="OAA68514.1"/>
    <property type="molecule type" value="Genomic_DNA"/>
</dbReference>
<feature type="region of interest" description="Disordered" evidence="1">
    <location>
        <begin position="1"/>
        <end position="116"/>
    </location>
</feature>
<comment type="caution">
    <text evidence="3">The sequence shown here is derived from an EMBL/GenBank/DDBJ whole genome shotgun (WGS) entry which is preliminary data.</text>
</comment>
<feature type="transmembrane region" description="Helical" evidence="2">
    <location>
        <begin position="227"/>
        <end position="245"/>
    </location>
</feature>
<proteinExistence type="predicted"/>
<feature type="transmembrane region" description="Helical" evidence="2">
    <location>
        <begin position="368"/>
        <end position="390"/>
    </location>
</feature>
<feature type="compositionally biased region" description="Low complexity" evidence="1">
    <location>
        <begin position="333"/>
        <end position="344"/>
    </location>
</feature>
<keyword evidence="4" id="KW-1185">Reference proteome</keyword>
<dbReference type="STRING" id="1081102.A0A162LC70"/>
<feature type="transmembrane region" description="Helical" evidence="2">
    <location>
        <begin position="452"/>
        <end position="473"/>
    </location>
</feature>